<dbReference type="Pfam" id="PF00501">
    <property type="entry name" value="AMP-binding"/>
    <property type="match status" value="2"/>
</dbReference>
<dbReference type="InterPro" id="IPR057737">
    <property type="entry name" value="Condensation_MtbB-like"/>
</dbReference>
<evidence type="ECO:0000313" key="11">
    <source>
        <dbReference type="Proteomes" id="UP001183607"/>
    </source>
</evidence>
<evidence type="ECO:0000256" key="6">
    <source>
        <dbReference type="ARBA" id="ARBA00022553"/>
    </source>
</evidence>
<dbReference type="FunFam" id="3.30.559.10:FF:000023">
    <property type="entry name" value="Non-ribosomal peptide synthetase"/>
    <property type="match status" value="2"/>
</dbReference>
<protein>
    <recommendedName>
        <fullName evidence="4">Phenyloxazoline synthase MbtB</fullName>
    </recommendedName>
    <alternativeName>
        <fullName evidence="8">Mycobactin synthetase protein B</fullName>
    </alternativeName>
</protein>
<dbReference type="Proteomes" id="UP001183607">
    <property type="component" value="Unassembled WGS sequence"/>
</dbReference>
<dbReference type="InterPro" id="IPR045851">
    <property type="entry name" value="AMP-bd_C_sf"/>
</dbReference>
<dbReference type="InterPro" id="IPR001242">
    <property type="entry name" value="Condensation_dom"/>
</dbReference>
<dbReference type="SMART" id="SM00823">
    <property type="entry name" value="PKS_PP"/>
    <property type="match status" value="2"/>
</dbReference>
<dbReference type="PANTHER" id="PTHR45527:SF10">
    <property type="entry name" value="PYOCHELIN SYNTHASE PCHF"/>
    <property type="match status" value="1"/>
</dbReference>
<dbReference type="RefSeq" id="WP_311677547.1">
    <property type="nucleotide sequence ID" value="NZ_JAVRER010000052.1"/>
</dbReference>
<dbReference type="Gene3D" id="3.30.300.30">
    <property type="match status" value="2"/>
</dbReference>
<dbReference type="SUPFAM" id="SSF47336">
    <property type="entry name" value="ACP-like"/>
    <property type="match status" value="3"/>
</dbReference>
<evidence type="ECO:0000256" key="4">
    <source>
        <dbReference type="ARBA" id="ARBA00016743"/>
    </source>
</evidence>
<evidence type="ECO:0000256" key="7">
    <source>
        <dbReference type="ARBA" id="ARBA00022598"/>
    </source>
</evidence>
<dbReference type="CDD" id="cd19535">
    <property type="entry name" value="Cyc_NRPS"/>
    <property type="match status" value="2"/>
</dbReference>
<dbReference type="GO" id="GO:0016874">
    <property type="term" value="F:ligase activity"/>
    <property type="evidence" value="ECO:0007669"/>
    <property type="project" value="UniProtKB-KW"/>
</dbReference>
<dbReference type="Gene3D" id="1.10.1200.10">
    <property type="entry name" value="ACP-like"/>
    <property type="match status" value="3"/>
</dbReference>
<accession>A0ABD5EBB2</accession>
<evidence type="ECO:0000256" key="8">
    <source>
        <dbReference type="ARBA" id="ARBA00033440"/>
    </source>
</evidence>
<evidence type="ECO:0000313" key="10">
    <source>
        <dbReference type="EMBL" id="MDT0418734.1"/>
    </source>
</evidence>
<evidence type="ECO:0000256" key="3">
    <source>
        <dbReference type="ARBA" id="ARBA00007380"/>
    </source>
</evidence>
<dbReference type="FunFam" id="3.40.50.12780:FF:000012">
    <property type="entry name" value="Non-ribosomal peptide synthetase"/>
    <property type="match status" value="2"/>
</dbReference>
<feature type="domain" description="Carrier" evidence="9">
    <location>
        <begin position="8"/>
        <end position="82"/>
    </location>
</feature>
<comment type="caution">
    <text evidence="10">The sequence shown here is derived from an EMBL/GenBank/DDBJ whole genome shotgun (WGS) entry which is preliminary data.</text>
</comment>
<dbReference type="InterPro" id="IPR020806">
    <property type="entry name" value="PKS_PP-bd"/>
</dbReference>
<evidence type="ECO:0000256" key="2">
    <source>
        <dbReference type="ARBA" id="ARBA00005102"/>
    </source>
</evidence>
<dbReference type="FunFam" id="1.10.1200.10:FF:000016">
    <property type="entry name" value="Non-ribosomal peptide synthase"/>
    <property type="match status" value="1"/>
</dbReference>
<dbReference type="InterPro" id="IPR006162">
    <property type="entry name" value="Ppantetheine_attach_site"/>
</dbReference>
<dbReference type="InterPro" id="IPR010071">
    <property type="entry name" value="AA_adenyl_dom"/>
</dbReference>
<dbReference type="InterPro" id="IPR009081">
    <property type="entry name" value="PP-bd_ACP"/>
</dbReference>
<organism evidence="10 11">
    <name type="scientific">Streptomyces evansiae</name>
    <dbReference type="NCBI Taxonomy" id="3075535"/>
    <lineage>
        <taxon>Bacteria</taxon>
        <taxon>Bacillati</taxon>
        <taxon>Actinomycetota</taxon>
        <taxon>Actinomycetes</taxon>
        <taxon>Kitasatosporales</taxon>
        <taxon>Streptomycetaceae</taxon>
        <taxon>Streptomyces</taxon>
    </lineage>
</organism>
<dbReference type="GO" id="GO:0044550">
    <property type="term" value="P:secondary metabolite biosynthetic process"/>
    <property type="evidence" value="ECO:0007669"/>
    <property type="project" value="UniProtKB-ARBA"/>
</dbReference>
<dbReference type="Gene3D" id="3.30.559.10">
    <property type="entry name" value="Chloramphenicol acetyltransferase-like domain"/>
    <property type="match status" value="2"/>
</dbReference>
<dbReference type="GO" id="GO:0017000">
    <property type="term" value="P:antibiotic biosynthetic process"/>
    <property type="evidence" value="ECO:0007669"/>
    <property type="project" value="UniProtKB-ARBA"/>
</dbReference>
<dbReference type="EMBL" id="JAVRER010000052">
    <property type="protein sequence ID" value="MDT0418734.1"/>
    <property type="molecule type" value="Genomic_DNA"/>
</dbReference>
<dbReference type="FunFam" id="3.30.559.30:FF:000006">
    <property type="entry name" value="Yersiniabactin polyketide/non-ribosomal peptide synthetase"/>
    <property type="match status" value="2"/>
</dbReference>
<feature type="domain" description="Carrier" evidence="9">
    <location>
        <begin position="1068"/>
        <end position="1143"/>
    </location>
</feature>
<feature type="domain" description="Carrier" evidence="9">
    <location>
        <begin position="2126"/>
        <end position="2201"/>
    </location>
</feature>
<comment type="similarity">
    <text evidence="3">Belongs to the ATP-dependent AMP-binding enzyme family. MbtB subfamily.</text>
</comment>
<dbReference type="Pfam" id="PF00668">
    <property type="entry name" value="Condensation"/>
    <property type="match status" value="2"/>
</dbReference>
<evidence type="ECO:0000256" key="1">
    <source>
        <dbReference type="ARBA" id="ARBA00001957"/>
    </source>
</evidence>
<dbReference type="Gene3D" id="3.40.50.12780">
    <property type="entry name" value="N-terminal domain of ligase-like"/>
    <property type="match status" value="2"/>
</dbReference>
<dbReference type="PROSITE" id="PS00455">
    <property type="entry name" value="AMP_BINDING"/>
    <property type="match status" value="2"/>
</dbReference>
<comment type="pathway">
    <text evidence="2">Siderophore biosynthesis; mycobactin biosynthesis.</text>
</comment>
<sequence>MTGTPRPPDGGFTAEDIRATVTEALGAGELDEDRDLFALGLDSLGLMRLVGAWRRAGSSVTFQDLVDKPVLSAWYAILRERAGGTGTPAVAPAPTSGEDESPFALSAMQHAYWIGRQDGQPLGGVAPHFAVELDGTGLDPARLRTALDHLVARHGMLRASVDADGRQRYGDGPARFAVHDLRALSGEELSARLAELRERHTHARPDPAAGELFRAALCLLPGDRTRLQIGLDMMAGDALSLRVLLADLRHLYTHPDLPLPPLSLTYRDYLAARAADPGTAAKRAADRAWWHDRLAGLPRAPEPPTIVPLTRPVAAGDTALTHARRLHHWIAPERKDALAARAGQHGLTPAAALATAFAEVLAAWSGNRRFLLNLPLFDRELFTPDVASLVGDFSSSLLLDVDLTASGSFLAHARRVQDGIRAGVAHGAYGGVEVLRDLTRTEGSPVLAPVVYTSALGLGEIFTPGVQEVFGRPVWIISQGPQVVLDAQVTELDGGLLLNWDVRDGVLAPGVPDAAFAAYRALLTSLTEDESAWERPVGPLVPAAVLAAREAAAPARVPESGEPLHAPFFRHAAEHPGRLAVVREDGTRLSYGELADAARRVTTLLRRHGVTEGDTVALTLPKGAAQVVAVLGVLAAGACYAPVGIEQPAVRRRRVHETAGARLVLTDPEHARLCRAVPGLTVLTLDQAAAEHPAAEIAAPGPESPAYLLFTSGSTGVPKGVEVPHRAVVNTLEALGERFAVGPGDRTLALSALDFDLAAFDLFAPLSAGGAVVVVGEEHRKDAHHWTALVRGHGVTLLQCVPAVLDLLLAAGADTGLGSTPRLALLGGDWIGLDQPARLRALVPGCRFVALGGMTEAAVHSTVFEVDEVDPDWVSVPYGTPLRNMRARVVDLHGYDCPDLVPGELWIGGPGVATGYRGDPERTAERFVEHDGERWYRSGDLARYRPDGVLEFLGRADHQVKIGGHRIELGEVESALEADPSVLRAVAVVIEEPARRLAALVTPAPDGGVPLPEQVRERAGQRLLRHMVPETVLVRDALPLTPNGKPDRAAVARLLAAHARDRRQAREAPAGPAEEAVAAVWRELLAVERVGKDDSFFALGGDSLLATRVVGRLRAAGFADAGVAALFAAPALRDFAARLAPPARGPVLAAPVAAPAHAHEPFPLTDVQTAYLRGRDSGFALGGVGTWHYSEFDGPDVDLDRLARAWNRLVRRHGMLRAVVAEDGTQRVRASVPDVRVAVEETDAAGADTALAALRERMSRQVRDPGSWPLFALAALRYPGEDGRTRTRLAVGLDYLVLDALSLTTLYAELNTLYDDPDASLPPLSLTFRDYLTSLAPDPATVARAREHWSGRLAELPPAPELPLATEPALLEEPRFTRRRLKLAAGRWRAVKERAARHGLTPATVLFAAYGEVLAAWSGADAVAVTLTLFNRREVHPDVHRVLGDFTSLAPAAYRRAAASWLERLRETQARQAADLDHQDVPVAWLLRETARRPGPGAAVVFTGALGVGDASLSGPATSFPPKVWGLSQSPQVCLDNQVTEEDGALVVTWDAVDDLFHEGVLDAMFAAYAELLDHLADGDWDAPVPALVPTAQGEARRKAAAEAAGPPVAPRTLHETFFTHAAAAPARTALVTPDGTRTSYARLAQDALRTAAALRAHGVREGERVAVSLPKSPAQVAAVLGVLAAGAVLVPLGPGQPAHRRARAHALAGVRVTVADEDGPGVLTPARALAHAPLAAPVLPAPDTPAYVVFTSGSTGEPKGVSVSHAAAWNTLADVSGRHGVRARDRVLALSALDFDLAVYDVFGLLSAGGSLLLPTEEDRSDPARWPDLVRRFDVTVWNTVPALLGLLLDADEHGGGPPADLLGLRTALVSGDWIGLDLPGRLRARTADGCRFVAMGGATEAAVWSNTYTVSTPLPGWPSIPYGRPLTGQEYRVVDEAGRDCPDWVPGELWIGGRGLAEGYLGDPELTARKFPVRDGRRWYRTGDVGRFRPGGLIEFLGRRDSQLKISGHRVEAGEVEAALEARPGIARAAVVGAGPRTARRLVAFAVRDEDAGAPAGGEDAGDADGFAERVLTGLRTRLAAHAVPGRLHFLDALPLTGNGKVDRAALLARAERYEPAPGTAVAPPRPGVETEVAGLWESCLPGTAHDRHADFFAAGGDSLTAMRLVAAVGRRFGIPFPVRRLLAAPDLAALAADISTSVAAQATDTESGEL</sequence>
<keyword evidence="5" id="KW-0596">Phosphopantetheine</keyword>
<dbReference type="InterPro" id="IPR042099">
    <property type="entry name" value="ANL_N_sf"/>
</dbReference>
<dbReference type="PROSITE" id="PS50075">
    <property type="entry name" value="CARRIER"/>
    <property type="match status" value="3"/>
</dbReference>
<evidence type="ECO:0000256" key="5">
    <source>
        <dbReference type="ARBA" id="ARBA00022450"/>
    </source>
</evidence>
<dbReference type="Pfam" id="PF13193">
    <property type="entry name" value="AMP-binding_C"/>
    <property type="match status" value="2"/>
</dbReference>
<comment type="cofactor">
    <cofactor evidence="1">
        <name>pantetheine 4'-phosphate</name>
        <dbReference type="ChEBI" id="CHEBI:47942"/>
    </cofactor>
</comment>
<dbReference type="Gene3D" id="3.30.559.30">
    <property type="entry name" value="Nonribosomal peptide synthetase, condensation domain"/>
    <property type="match status" value="2"/>
</dbReference>
<dbReference type="NCBIfam" id="TIGR01733">
    <property type="entry name" value="AA-adenyl-dom"/>
    <property type="match status" value="2"/>
</dbReference>
<dbReference type="GO" id="GO:0008610">
    <property type="term" value="P:lipid biosynthetic process"/>
    <property type="evidence" value="ECO:0007669"/>
    <property type="project" value="UniProtKB-ARBA"/>
</dbReference>
<dbReference type="PANTHER" id="PTHR45527">
    <property type="entry name" value="NONRIBOSOMAL PEPTIDE SYNTHETASE"/>
    <property type="match status" value="1"/>
</dbReference>
<dbReference type="SUPFAM" id="SSF56801">
    <property type="entry name" value="Acetyl-CoA synthetase-like"/>
    <property type="match status" value="2"/>
</dbReference>
<proteinExistence type="inferred from homology"/>
<keyword evidence="6" id="KW-0597">Phosphoprotein</keyword>
<dbReference type="PROSITE" id="PS00012">
    <property type="entry name" value="PHOSPHOPANTETHEINE"/>
    <property type="match status" value="2"/>
</dbReference>
<dbReference type="InterPro" id="IPR023213">
    <property type="entry name" value="CAT-like_dom_sf"/>
</dbReference>
<keyword evidence="7" id="KW-0436">Ligase</keyword>
<dbReference type="GO" id="GO:0072330">
    <property type="term" value="P:monocarboxylic acid biosynthetic process"/>
    <property type="evidence" value="ECO:0007669"/>
    <property type="project" value="UniProtKB-ARBA"/>
</dbReference>
<dbReference type="SUPFAM" id="SSF52777">
    <property type="entry name" value="CoA-dependent acyltransferases"/>
    <property type="match status" value="4"/>
</dbReference>
<dbReference type="Pfam" id="PF00550">
    <property type="entry name" value="PP-binding"/>
    <property type="match status" value="3"/>
</dbReference>
<evidence type="ECO:0000259" key="9">
    <source>
        <dbReference type="PROSITE" id="PS50075"/>
    </source>
</evidence>
<dbReference type="CDD" id="cd12114">
    <property type="entry name" value="A_NRPS_TlmIV_like"/>
    <property type="match status" value="1"/>
</dbReference>
<dbReference type="InterPro" id="IPR020845">
    <property type="entry name" value="AMP-binding_CS"/>
</dbReference>
<name>A0ABD5EBB2_9ACTN</name>
<dbReference type="InterPro" id="IPR025110">
    <property type="entry name" value="AMP-bd_C"/>
</dbReference>
<dbReference type="InterPro" id="IPR000873">
    <property type="entry name" value="AMP-dep_synth/lig_dom"/>
</dbReference>
<gene>
    <name evidence="10" type="ORF">RM574_24960</name>
</gene>
<reference evidence="11" key="1">
    <citation type="submission" date="2023-07" db="EMBL/GenBank/DDBJ databases">
        <title>30 novel species of actinomycetes from the DSMZ collection.</title>
        <authorList>
            <person name="Nouioui I."/>
        </authorList>
    </citation>
    <scope>NUCLEOTIDE SEQUENCE [LARGE SCALE GENOMIC DNA]</scope>
    <source>
        <strain evidence="11">DSM 41982</strain>
    </source>
</reference>
<dbReference type="InterPro" id="IPR036736">
    <property type="entry name" value="ACP-like_sf"/>
</dbReference>